<dbReference type="EMBL" id="JAEUBD010000526">
    <property type="protein sequence ID" value="KAH3673880.1"/>
    <property type="molecule type" value="Genomic_DNA"/>
</dbReference>
<name>A0A9P8TCW2_9ASCO</name>
<evidence type="ECO:0000313" key="1">
    <source>
        <dbReference type="EMBL" id="KAH3673880.1"/>
    </source>
</evidence>
<dbReference type="AlphaFoldDB" id="A0A9P8TCW2"/>
<dbReference type="Proteomes" id="UP000788993">
    <property type="component" value="Unassembled WGS sequence"/>
</dbReference>
<keyword evidence="2" id="KW-1185">Reference proteome</keyword>
<accession>A0A9P8TCW2</accession>
<organism evidence="1 2">
    <name type="scientific">Ogataea polymorpha</name>
    <dbReference type="NCBI Taxonomy" id="460523"/>
    <lineage>
        <taxon>Eukaryota</taxon>
        <taxon>Fungi</taxon>
        <taxon>Dikarya</taxon>
        <taxon>Ascomycota</taxon>
        <taxon>Saccharomycotina</taxon>
        <taxon>Pichiomycetes</taxon>
        <taxon>Pichiales</taxon>
        <taxon>Pichiaceae</taxon>
        <taxon>Ogataea</taxon>
    </lineage>
</organism>
<protein>
    <submittedName>
        <fullName evidence="1">Uncharacterized protein</fullName>
    </submittedName>
</protein>
<reference evidence="1" key="2">
    <citation type="submission" date="2021-01" db="EMBL/GenBank/DDBJ databases">
        <authorList>
            <person name="Schikora-Tamarit M.A."/>
        </authorList>
    </citation>
    <scope>NUCLEOTIDE SEQUENCE</scope>
    <source>
        <strain evidence="1">NCAIM Y.01608</strain>
    </source>
</reference>
<evidence type="ECO:0000313" key="2">
    <source>
        <dbReference type="Proteomes" id="UP000788993"/>
    </source>
</evidence>
<comment type="caution">
    <text evidence="1">The sequence shown here is derived from an EMBL/GenBank/DDBJ whole genome shotgun (WGS) entry which is preliminary data.</text>
</comment>
<proteinExistence type="predicted"/>
<sequence>MYFAVKPDNACNEVVSSDYELDISPHTKTFTTASRNPSTPNPGGAWYCESFIGRTANNPLATVSRDWTVQSPIQLITHLLNNAGDDMRGGAFNE</sequence>
<gene>
    <name evidence="1" type="ORF">OGATHE_001860</name>
</gene>
<reference evidence="1" key="1">
    <citation type="journal article" date="2021" name="Open Biol.">
        <title>Shared evolutionary footprints suggest mitochondrial oxidative damage underlies multiple complex I losses in fungi.</title>
        <authorList>
            <person name="Schikora-Tamarit M.A."/>
            <person name="Marcet-Houben M."/>
            <person name="Nosek J."/>
            <person name="Gabaldon T."/>
        </authorList>
    </citation>
    <scope>NUCLEOTIDE SEQUENCE</scope>
    <source>
        <strain evidence="1">NCAIM Y.01608</strain>
    </source>
</reference>